<gene>
    <name evidence="1" type="ORF">LBW59_23670</name>
</gene>
<protein>
    <submittedName>
        <fullName evidence="1">DUF3892 domain-containing protein</fullName>
    </submittedName>
</protein>
<accession>A0AAW5ZWS9</accession>
<dbReference type="EMBL" id="JAIVFG010000065">
    <property type="protein sequence ID" value="MDB0573748.1"/>
    <property type="molecule type" value="Genomic_DNA"/>
</dbReference>
<dbReference type="Pfam" id="PF13031">
    <property type="entry name" value="DUF3892"/>
    <property type="match status" value="1"/>
</dbReference>
<dbReference type="InterPro" id="IPR024997">
    <property type="entry name" value="DUF3892"/>
</dbReference>
<dbReference type="RefSeq" id="WP_271657311.1">
    <property type="nucleotide sequence ID" value="NZ_JAIVFG010000065.1"/>
</dbReference>
<dbReference type="Proteomes" id="UP001144050">
    <property type="component" value="Unassembled WGS sequence"/>
</dbReference>
<proteinExistence type="predicted"/>
<name>A0AAW5ZWS9_RALSL</name>
<evidence type="ECO:0000313" key="2">
    <source>
        <dbReference type="Proteomes" id="UP001144050"/>
    </source>
</evidence>
<comment type="caution">
    <text evidence="1">The sequence shown here is derived from an EMBL/GenBank/DDBJ whole genome shotgun (WGS) entry which is preliminary data.</text>
</comment>
<dbReference type="AlphaFoldDB" id="A0AAW5ZWS9"/>
<evidence type="ECO:0000313" key="1">
    <source>
        <dbReference type="EMBL" id="MDB0573748.1"/>
    </source>
</evidence>
<organism evidence="1 2">
    <name type="scientific">Ralstonia solanacearum</name>
    <name type="common">Pseudomonas solanacearum</name>
    <dbReference type="NCBI Taxonomy" id="305"/>
    <lineage>
        <taxon>Bacteria</taxon>
        <taxon>Pseudomonadati</taxon>
        <taxon>Pseudomonadota</taxon>
        <taxon>Betaproteobacteria</taxon>
        <taxon>Burkholderiales</taxon>
        <taxon>Burkholderiaceae</taxon>
        <taxon>Ralstonia</taxon>
        <taxon>Ralstonia solanacearum species complex</taxon>
    </lineage>
</organism>
<sequence length="130" mass="14324">MHDIKVSCCGDLRLAKQTPPNSNRVNGGGMAKWADYLISAVQFNAQRTHINRVQVLPDLGDTVGQVSEHARETIVSAIKKGTTFVTVFQNGSGKWLKGKEVFIVPINGNEYIKTVADNKLIDNLDNLPEF</sequence>
<reference evidence="1" key="1">
    <citation type="submission" date="2021-09" db="EMBL/GenBank/DDBJ databases">
        <title>Genomic analysis of Ralstonia spp.</title>
        <authorList>
            <person name="Aburjaile F."/>
            <person name="Ariute J.C."/>
            <person name="Pais A.K.L."/>
            <person name="Albuquerque G.M.R."/>
            <person name="Silva A.M.F."/>
            <person name="Brenig B."/>
            <person name="Azevedo V."/>
            <person name="Matiuzzi M."/>
            <person name="Ramos R."/>
            <person name="Goes-Neto A."/>
            <person name="Soares S."/>
            <person name="Iseppon A.M.B."/>
            <person name="Souza E."/>
            <person name="Gama M."/>
        </authorList>
    </citation>
    <scope>NUCLEOTIDE SEQUENCE</scope>
    <source>
        <strain evidence="1">CCRMRs91</strain>
    </source>
</reference>